<feature type="region of interest" description="Disordered" evidence="1">
    <location>
        <begin position="522"/>
        <end position="554"/>
    </location>
</feature>
<feature type="compositionally biased region" description="Polar residues" evidence="1">
    <location>
        <begin position="524"/>
        <end position="551"/>
    </location>
</feature>
<feature type="compositionally biased region" description="Basic and acidic residues" evidence="1">
    <location>
        <begin position="84"/>
        <end position="97"/>
    </location>
</feature>
<organism evidence="2 3">
    <name type="scientific">Lasiodiplodia theobromae</name>
    <dbReference type="NCBI Taxonomy" id="45133"/>
    <lineage>
        <taxon>Eukaryota</taxon>
        <taxon>Fungi</taxon>
        <taxon>Dikarya</taxon>
        <taxon>Ascomycota</taxon>
        <taxon>Pezizomycotina</taxon>
        <taxon>Dothideomycetes</taxon>
        <taxon>Dothideomycetes incertae sedis</taxon>
        <taxon>Botryosphaeriales</taxon>
        <taxon>Botryosphaeriaceae</taxon>
        <taxon>Lasiodiplodia</taxon>
    </lineage>
</organism>
<feature type="compositionally biased region" description="Low complexity" evidence="1">
    <location>
        <begin position="784"/>
        <end position="793"/>
    </location>
</feature>
<feature type="compositionally biased region" description="Polar residues" evidence="1">
    <location>
        <begin position="227"/>
        <end position="244"/>
    </location>
</feature>
<dbReference type="AlphaFoldDB" id="A0A5N5D9D6"/>
<feature type="region of interest" description="Disordered" evidence="1">
    <location>
        <begin position="227"/>
        <end position="295"/>
    </location>
</feature>
<dbReference type="Proteomes" id="UP000325902">
    <property type="component" value="Unassembled WGS sequence"/>
</dbReference>
<accession>A0A5N5D9D6</accession>
<reference evidence="2 3" key="1">
    <citation type="journal article" date="2019" name="Sci. Rep.">
        <title>A multi-omics analysis of the grapevine pathogen Lasiodiplodia theobromae reveals that temperature affects the expression of virulence- and pathogenicity-related genes.</title>
        <authorList>
            <person name="Felix C."/>
            <person name="Meneses R."/>
            <person name="Goncalves M.F.M."/>
            <person name="Tilleman L."/>
            <person name="Duarte A.S."/>
            <person name="Jorrin-Novo J.V."/>
            <person name="Van de Peer Y."/>
            <person name="Deforce D."/>
            <person name="Van Nieuwerburgh F."/>
            <person name="Esteves A.C."/>
            <person name="Alves A."/>
        </authorList>
    </citation>
    <scope>NUCLEOTIDE SEQUENCE [LARGE SCALE GENOMIC DNA]</scope>
    <source>
        <strain evidence="2 3">LA-SOL3</strain>
    </source>
</reference>
<feature type="compositionally biased region" description="Polar residues" evidence="1">
    <location>
        <begin position="103"/>
        <end position="121"/>
    </location>
</feature>
<feature type="compositionally biased region" description="Basic and acidic residues" evidence="1">
    <location>
        <begin position="465"/>
        <end position="482"/>
    </location>
</feature>
<name>A0A5N5D9D6_9PEZI</name>
<gene>
    <name evidence="2" type="primary">FLO11_0</name>
    <name evidence="2" type="ORF">DBV05_g7048</name>
</gene>
<evidence type="ECO:0000313" key="3">
    <source>
        <dbReference type="Proteomes" id="UP000325902"/>
    </source>
</evidence>
<feature type="compositionally biased region" description="Polar residues" evidence="1">
    <location>
        <begin position="484"/>
        <end position="497"/>
    </location>
</feature>
<comment type="caution">
    <text evidence="2">The sequence shown here is derived from an EMBL/GenBank/DDBJ whole genome shotgun (WGS) entry which is preliminary data.</text>
</comment>
<dbReference type="OrthoDB" id="3940147at2759"/>
<sequence>MGAAPTRDANSNVKPLDRVLPVLQLHLAPVFASSFSRSDSVKSMATYGKRVRGPFSFSVFRDDHGAPGDDGEGQSHSKLQKRPRRDDPLRERPEKTTLARAKPSTTPSLPQPAFVSSTTSDDPVDLSRPLANPDLPRLPEARLSSREPPASQHLARRSLQPLSTHLGHPGAPDLSSGSASRSASRHARSTSASTDGAIVHRLSSTLEPVGTPLSYRAPAALSQLWSTPSSPALSPVTCQRASRSGSDELPVNHCRFSRPFAAHNSSSSHSLSDRSDTLTTNTSNQRTASDLTDATLTDTTTNLPSLALRQKFGLRNRRAVRQAQKVDRPNASMVGTVGMSPENENSNQFETRNASSASLFNKVSGVLGEKSANLKRSLPFMTSMTPPKPVEKMSIGAPYDVRQGAEAMSTPPRRPKAGEDVRSWGAPERVNKKPVLPGGIEQQPKSKAMKTHGNSGTRDGYSTSPHHDTMKTSSAEHKKDPSVGKQSLGRSSPSMTALPTRPPTSIGLRGWVSSTHRLSKLALNEQSPGETSDNDSSIENASNSQHQQDQSRPAKASILERMKNTLNLTRRHKRRNTTVQTAIDLHNPEPATSLRTSRSAAMLSSPLAFRSERPGKFSPTMESIPSAGTKMPELPPINPGPAITFSSMSLLHAPRADDRDISATASKSPVEAYGGRTKAELPAFATESSMPDITDVSGHNGFHRMSPLSSHTNVMEFAEAPSAVAATRMTAIPEDKAEAATSEGSDLGRASPKSAVSGCSAAEGTGGEVSMSRMSNISNYASTATSPLASSTSRPVSNALDGSESSRDPPSIVATNPEARRRSEHRSAVIINNRFFYLSSGARYSISLEGML</sequence>
<protein>
    <submittedName>
        <fullName evidence="2">Flocculation protein FLO11</fullName>
    </submittedName>
</protein>
<proteinExistence type="predicted"/>
<evidence type="ECO:0000256" key="1">
    <source>
        <dbReference type="SAM" id="MobiDB-lite"/>
    </source>
</evidence>
<feature type="compositionally biased region" description="Polar residues" evidence="1">
    <location>
        <begin position="452"/>
        <end position="464"/>
    </location>
</feature>
<feature type="region of interest" description="Disordered" evidence="1">
    <location>
        <begin position="736"/>
        <end position="770"/>
    </location>
</feature>
<feature type="region of interest" description="Disordered" evidence="1">
    <location>
        <begin position="59"/>
        <end position="196"/>
    </location>
</feature>
<feature type="region of interest" description="Disordered" evidence="1">
    <location>
        <begin position="405"/>
        <end position="510"/>
    </location>
</feature>
<dbReference type="EMBL" id="VCHE01000045">
    <property type="protein sequence ID" value="KAB2574319.1"/>
    <property type="molecule type" value="Genomic_DNA"/>
</dbReference>
<feature type="compositionally biased region" description="Low complexity" evidence="1">
    <location>
        <begin position="277"/>
        <end position="295"/>
    </location>
</feature>
<keyword evidence="3" id="KW-1185">Reference proteome</keyword>
<feature type="region of interest" description="Disordered" evidence="1">
    <location>
        <begin position="784"/>
        <end position="824"/>
    </location>
</feature>
<evidence type="ECO:0000313" key="2">
    <source>
        <dbReference type="EMBL" id="KAB2574319.1"/>
    </source>
</evidence>